<feature type="transmembrane region" description="Helical" evidence="8">
    <location>
        <begin position="196"/>
        <end position="217"/>
    </location>
</feature>
<feature type="transmembrane region" description="Helical" evidence="8">
    <location>
        <begin position="104"/>
        <end position="124"/>
    </location>
</feature>
<dbReference type="KEGG" id="pstg:E8M01_04945"/>
<feature type="transmembrane region" description="Helical" evidence="8">
    <location>
        <begin position="47"/>
        <end position="64"/>
    </location>
</feature>
<dbReference type="InterPro" id="IPR052017">
    <property type="entry name" value="TSUP"/>
</dbReference>
<evidence type="ECO:0000256" key="7">
    <source>
        <dbReference type="ARBA" id="ARBA00023136"/>
    </source>
</evidence>
<dbReference type="RefSeq" id="WP_136959097.1">
    <property type="nucleotide sequence ID" value="NZ_CP039690.1"/>
</dbReference>
<evidence type="ECO:0000256" key="1">
    <source>
        <dbReference type="ARBA" id="ARBA00004651"/>
    </source>
</evidence>
<dbReference type="GO" id="GO:0005886">
    <property type="term" value="C:plasma membrane"/>
    <property type="evidence" value="ECO:0007669"/>
    <property type="project" value="UniProtKB-SubCell"/>
</dbReference>
<keyword evidence="7 8" id="KW-0472">Membrane</keyword>
<feature type="transmembrane region" description="Helical" evidence="8">
    <location>
        <begin position="12"/>
        <end position="35"/>
    </location>
</feature>
<sequence>MSLLGFGPAELAAITAIMAVATVIQMAVGVGLSLVMIPLLAIISPSLVPGPAIASAFVVMLAMVRGNSHLIDRAEIGWGAGGLLIGTAIGVLALLAIDPTHLPRLFGGLILLAVGLSLSGLHLALSARNIAITSVISGFMGGMSGIHGPLIGVVYAGQNPAKVRATLGLYWIVAYAMLIAMHVAAGRFGFADLGRAALLVPGILIGTWLAPSAVALMDRERMRIGLLAIAVVGALVLLVRG</sequence>
<feature type="transmembrane region" description="Helical" evidence="8">
    <location>
        <begin position="76"/>
        <end position="97"/>
    </location>
</feature>
<feature type="transmembrane region" description="Helical" evidence="8">
    <location>
        <begin position="224"/>
        <end position="240"/>
    </location>
</feature>
<evidence type="ECO:0000256" key="2">
    <source>
        <dbReference type="ARBA" id="ARBA00009142"/>
    </source>
</evidence>
<accession>A0A4D7B0T9</accession>
<feature type="transmembrane region" description="Helical" evidence="8">
    <location>
        <begin position="130"/>
        <end position="156"/>
    </location>
</feature>
<evidence type="ECO:0000313" key="10">
    <source>
        <dbReference type="Proteomes" id="UP000298781"/>
    </source>
</evidence>
<comment type="subcellular location">
    <subcellularLocation>
        <location evidence="1 8">Cell membrane</location>
        <topology evidence="1 8">Multi-pass membrane protein</topology>
    </subcellularLocation>
</comment>
<dbReference type="PANTHER" id="PTHR30269:SF37">
    <property type="entry name" value="MEMBRANE TRANSPORTER PROTEIN"/>
    <property type="match status" value="1"/>
</dbReference>
<dbReference type="Pfam" id="PF01925">
    <property type="entry name" value="TauE"/>
    <property type="match status" value="1"/>
</dbReference>
<evidence type="ECO:0000313" key="9">
    <source>
        <dbReference type="EMBL" id="QCI63640.1"/>
    </source>
</evidence>
<feature type="transmembrane region" description="Helical" evidence="8">
    <location>
        <begin position="168"/>
        <end position="190"/>
    </location>
</feature>
<comment type="similarity">
    <text evidence="2 8">Belongs to the 4-toluene sulfonate uptake permease (TSUP) (TC 2.A.102) family.</text>
</comment>
<gene>
    <name evidence="9" type="ORF">E8M01_04945</name>
</gene>
<dbReference type="AlphaFoldDB" id="A0A4D7B0T9"/>
<evidence type="ECO:0000256" key="6">
    <source>
        <dbReference type="ARBA" id="ARBA00022989"/>
    </source>
</evidence>
<reference evidence="9 10" key="1">
    <citation type="submission" date="2019-04" db="EMBL/GenBank/DDBJ databases">
        <title>Phreatobacter aquaticus sp. nov.</title>
        <authorList>
            <person name="Choi A."/>
        </authorList>
    </citation>
    <scope>NUCLEOTIDE SEQUENCE [LARGE SCALE GENOMIC DNA]</scope>
    <source>
        <strain evidence="9 10">KCTC 52518</strain>
    </source>
</reference>
<dbReference type="OrthoDB" id="9800873at2"/>
<keyword evidence="3" id="KW-0813">Transport</keyword>
<name>A0A4D7B0T9_9HYPH</name>
<proteinExistence type="inferred from homology"/>
<organism evidence="9 10">
    <name type="scientific">Phreatobacter stygius</name>
    <dbReference type="NCBI Taxonomy" id="1940610"/>
    <lineage>
        <taxon>Bacteria</taxon>
        <taxon>Pseudomonadati</taxon>
        <taxon>Pseudomonadota</taxon>
        <taxon>Alphaproteobacteria</taxon>
        <taxon>Hyphomicrobiales</taxon>
        <taxon>Phreatobacteraceae</taxon>
        <taxon>Phreatobacter</taxon>
    </lineage>
</organism>
<evidence type="ECO:0000256" key="4">
    <source>
        <dbReference type="ARBA" id="ARBA00022475"/>
    </source>
</evidence>
<dbReference type="InterPro" id="IPR002781">
    <property type="entry name" value="TM_pro_TauE-like"/>
</dbReference>
<keyword evidence="5 8" id="KW-0812">Transmembrane</keyword>
<protein>
    <recommendedName>
        <fullName evidence="8">Probable membrane transporter protein</fullName>
    </recommendedName>
</protein>
<keyword evidence="6 8" id="KW-1133">Transmembrane helix</keyword>
<evidence type="ECO:0000256" key="5">
    <source>
        <dbReference type="ARBA" id="ARBA00022692"/>
    </source>
</evidence>
<keyword evidence="10" id="KW-1185">Reference proteome</keyword>
<keyword evidence="4 8" id="KW-1003">Cell membrane</keyword>
<dbReference type="Proteomes" id="UP000298781">
    <property type="component" value="Chromosome"/>
</dbReference>
<evidence type="ECO:0000256" key="8">
    <source>
        <dbReference type="RuleBase" id="RU363041"/>
    </source>
</evidence>
<dbReference type="EMBL" id="CP039690">
    <property type="protein sequence ID" value="QCI63640.1"/>
    <property type="molecule type" value="Genomic_DNA"/>
</dbReference>
<evidence type="ECO:0000256" key="3">
    <source>
        <dbReference type="ARBA" id="ARBA00022448"/>
    </source>
</evidence>
<dbReference type="PANTHER" id="PTHR30269">
    <property type="entry name" value="TRANSMEMBRANE PROTEIN YFCA"/>
    <property type="match status" value="1"/>
</dbReference>